<dbReference type="SUPFAM" id="SSF52540">
    <property type="entry name" value="P-loop containing nucleoside triphosphate hydrolases"/>
    <property type="match status" value="1"/>
</dbReference>
<organism evidence="3 4">
    <name type="scientific">Oesophagostomum dentatum</name>
    <name type="common">Nodular worm</name>
    <dbReference type="NCBI Taxonomy" id="61180"/>
    <lineage>
        <taxon>Eukaryota</taxon>
        <taxon>Metazoa</taxon>
        <taxon>Ecdysozoa</taxon>
        <taxon>Nematoda</taxon>
        <taxon>Chromadorea</taxon>
        <taxon>Rhabditida</taxon>
        <taxon>Rhabditina</taxon>
        <taxon>Rhabditomorpha</taxon>
        <taxon>Strongyloidea</taxon>
        <taxon>Strongylidae</taxon>
        <taxon>Oesophagostomum</taxon>
    </lineage>
</organism>
<sequence length="215" mass="24070">LFQRGQCICTSAVPRAQPQLKQFIEEQSVDVANKISYDGPMQRDVSTPESGVDAGEEPEEQQMDASEDESREELDETSRKVIFLNFVVNSLDKKEMTVQMVVIAPHRELLQQICKGMHNSVRKAGISLYTSVRQTSIRDDEFILKNGMQVPLATSQRNCELIKRGILTAERVKVIALDKPEELFCAGSRVDMLKIIDALPDNIQPCGGIFAEQNS</sequence>
<dbReference type="OrthoDB" id="5842847at2759"/>
<gene>
    <name evidence="3" type="ORF">OESDEN_20327</name>
</gene>
<dbReference type="Proteomes" id="UP000053660">
    <property type="component" value="Unassembled WGS sequence"/>
</dbReference>
<feature type="domain" description="DEAD/DEAH-box helicase" evidence="2">
    <location>
        <begin position="82"/>
        <end position="203"/>
    </location>
</feature>
<dbReference type="GO" id="GO:0003676">
    <property type="term" value="F:nucleic acid binding"/>
    <property type="evidence" value="ECO:0007669"/>
    <property type="project" value="InterPro"/>
</dbReference>
<dbReference type="Pfam" id="PF00270">
    <property type="entry name" value="DEAD"/>
    <property type="match status" value="1"/>
</dbReference>
<evidence type="ECO:0000259" key="2">
    <source>
        <dbReference type="Pfam" id="PF00270"/>
    </source>
</evidence>
<dbReference type="InterPro" id="IPR011545">
    <property type="entry name" value="DEAD/DEAH_box_helicase_dom"/>
</dbReference>
<dbReference type="EMBL" id="KN602273">
    <property type="protein sequence ID" value="KHJ80008.1"/>
    <property type="molecule type" value="Genomic_DNA"/>
</dbReference>
<dbReference type="GO" id="GO:0005524">
    <property type="term" value="F:ATP binding"/>
    <property type="evidence" value="ECO:0007669"/>
    <property type="project" value="InterPro"/>
</dbReference>
<feature type="non-terminal residue" evidence="3">
    <location>
        <position position="1"/>
    </location>
</feature>
<evidence type="ECO:0000313" key="4">
    <source>
        <dbReference type="Proteomes" id="UP000053660"/>
    </source>
</evidence>
<protein>
    <recommendedName>
        <fullName evidence="2">DEAD/DEAH-box helicase domain-containing protein</fullName>
    </recommendedName>
</protein>
<proteinExistence type="predicted"/>
<name>A0A0B1S3R9_OESDE</name>
<dbReference type="Gene3D" id="3.40.50.300">
    <property type="entry name" value="P-loop containing nucleotide triphosphate hydrolases"/>
    <property type="match status" value="1"/>
</dbReference>
<evidence type="ECO:0000256" key="1">
    <source>
        <dbReference type="SAM" id="MobiDB-lite"/>
    </source>
</evidence>
<feature type="compositionally biased region" description="Acidic residues" evidence="1">
    <location>
        <begin position="54"/>
        <end position="74"/>
    </location>
</feature>
<reference evidence="3 4" key="1">
    <citation type="submission" date="2014-03" db="EMBL/GenBank/DDBJ databases">
        <title>Draft genome of the hookworm Oesophagostomum dentatum.</title>
        <authorList>
            <person name="Mitreva M."/>
        </authorList>
    </citation>
    <scope>NUCLEOTIDE SEQUENCE [LARGE SCALE GENOMIC DNA]</scope>
    <source>
        <strain evidence="3 4">OD-Hann</strain>
    </source>
</reference>
<keyword evidence="4" id="KW-1185">Reference proteome</keyword>
<evidence type="ECO:0000313" key="3">
    <source>
        <dbReference type="EMBL" id="KHJ80008.1"/>
    </source>
</evidence>
<dbReference type="InterPro" id="IPR027417">
    <property type="entry name" value="P-loop_NTPase"/>
</dbReference>
<dbReference type="AlphaFoldDB" id="A0A0B1S3R9"/>
<feature type="region of interest" description="Disordered" evidence="1">
    <location>
        <begin position="35"/>
        <end position="74"/>
    </location>
</feature>
<accession>A0A0B1S3R9</accession>